<dbReference type="SMART" id="SM00448">
    <property type="entry name" value="REC"/>
    <property type="match status" value="1"/>
</dbReference>
<feature type="domain" description="HTH LytTR-type" evidence="3">
    <location>
        <begin position="135"/>
        <end position="239"/>
    </location>
</feature>
<dbReference type="PROSITE" id="PS50930">
    <property type="entry name" value="HTH_LYTTR"/>
    <property type="match status" value="1"/>
</dbReference>
<accession>A0A347WI75</accession>
<dbReference type="GO" id="GO:0003677">
    <property type="term" value="F:DNA binding"/>
    <property type="evidence" value="ECO:0007669"/>
    <property type="project" value="UniProtKB-KW"/>
</dbReference>
<dbReference type="GO" id="GO:0000156">
    <property type="term" value="F:phosphorelay response regulator activity"/>
    <property type="evidence" value="ECO:0007669"/>
    <property type="project" value="InterPro"/>
</dbReference>
<dbReference type="PANTHER" id="PTHR37299:SF1">
    <property type="entry name" value="STAGE 0 SPORULATION PROTEIN A HOMOLOG"/>
    <property type="match status" value="1"/>
</dbReference>
<dbReference type="OrthoDB" id="9809318at2"/>
<dbReference type="InterPro" id="IPR046947">
    <property type="entry name" value="LytR-like"/>
</dbReference>
<evidence type="ECO:0000256" key="1">
    <source>
        <dbReference type="PROSITE-ProRule" id="PRU00169"/>
    </source>
</evidence>
<dbReference type="InterPro" id="IPR011006">
    <property type="entry name" value="CheY-like_superfamily"/>
</dbReference>
<evidence type="ECO:0000259" key="2">
    <source>
        <dbReference type="PROSITE" id="PS50110"/>
    </source>
</evidence>
<dbReference type="Gene3D" id="2.40.50.40">
    <property type="match status" value="1"/>
</dbReference>
<dbReference type="Proteomes" id="UP000263232">
    <property type="component" value="Chromosome"/>
</dbReference>
<name>A0A347WI75_9LACT</name>
<reference evidence="4 5" key="1">
    <citation type="submission" date="2017-09" db="EMBL/GenBank/DDBJ databases">
        <title>Complete genome sequence of Oxytococcus suis strain ZY16052.</title>
        <authorList>
            <person name="Li F."/>
        </authorList>
    </citation>
    <scope>NUCLEOTIDE SEQUENCE [LARGE SCALE GENOMIC DNA]</scope>
    <source>
        <strain evidence="4 5">ZY16052</strain>
    </source>
</reference>
<dbReference type="RefSeq" id="WP_118989706.1">
    <property type="nucleotide sequence ID" value="NZ_CP023434.1"/>
</dbReference>
<dbReference type="InterPro" id="IPR007492">
    <property type="entry name" value="LytTR_DNA-bd_dom"/>
</dbReference>
<feature type="modified residue" description="4-aspartylphosphate" evidence="1">
    <location>
        <position position="53"/>
    </location>
</feature>
<evidence type="ECO:0000313" key="5">
    <source>
        <dbReference type="Proteomes" id="UP000263232"/>
    </source>
</evidence>
<dbReference type="SUPFAM" id="SSF52172">
    <property type="entry name" value="CheY-like"/>
    <property type="match status" value="1"/>
</dbReference>
<dbReference type="Pfam" id="PF04397">
    <property type="entry name" value="LytTR"/>
    <property type="match status" value="1"/>
</dbReference>
<dbReference type="SMART" id="SM00850">
    <property type="entry name" value="LytTR"/>
    <property type="match status" value="1"/>
</dbReference>
<dbReference type="PANTHER" id="PTHR37299">
    <property type="entry name" value="TRANSCRIPTIONAL REGULATOR-RELATED"/>
    <property type="match status" value="1"/>
</dbReference>
<evidence type="ECO:0000313" key="4">
    <source>
        <dbReference type="EMBL" id="AXY24782.1"/>
    </source>
</evidence>
<keyword evidence="5" id="KW-1185">Reference proteome</keyword>
<dbReference type="InterPro" id="IPR001789">
    <property type="entry name" value="Sig_transdc_resp-reg_receiver"/>
</dbReference>
<dbReference type="Gene3D" id="3.40.50.2300">
    <property type="match status" value="1"/>
</dbReference>
<dbReference type="Gene3D" id="2.20.25.10">
    <property type="match status" value="1"/>
</dbReference>
<protein>
    <submittedName>
        <fullName evidence="4">DNA-binding response regulator</fullName>
    </submittedName>
</protein>
<dbReference type="EMBL" id="CP023434">
    <property type="protein sequence ID" value="AXY24782.1"/>
    <property type="molecule type" value="Genomic_DNA"/>
</dbReference>
<dbReference type="PROSITE" id="PS50110">
    <property type="entry name" value="RESPONSE_REGULATORY"/>
    <property type="match status" value="1"/>
</dbReference>
<dbReference type="Pfam" id="PF00072">
    <property type="entry name" value="Response_reg"/>
    <property type="match status" value="1"/>
</dbReference>
<dbReference type="AlphaFoldDB" id="A0A347WI75"/>
<gene>
    <name evidence="4" type="ORF">CL176_01430</name>
</gene>
<proteinExistence type="predicted"/>
<evidence type="ECO:0000259" key="3">
    <source>
        <dbReference type="PROSITE" id="PS50930"/>
    </source>
</evidence>
<organism evidence="4 5">
    <name type="scientific">Suicoccus acidiformans</name>
    <dbReference type="NCBI Taxonomy" id="2036206"/>
    <lineage>
        <taxon>Bacteria</taxon>
        <taxon>Bacillati</taxon>
        <taxon>Bacillota</taxon>
        <taxon>Bacilli</taxon>
        <taxon>Lactobacillales</taxon>
        <taxon>Aerococcaceae</taxon>
        <taxon>Suicoccus</taxon>
    </lineage>
</organism>
<dbReference type="KEGG" id="abae:CL176_01430"/>
<feature type="domain" description="Response regulatory" evidence="2">
    <location>
        <begin position="2"/>
        <end position="116"/>
    </location>
</feature>
<keyword evidence="1" id="KW-0597">Phosphoprotein</keyword>
<sequence>MNVLVVDDELYARQELAYLVQEHPQVSEVRMAESVTDALMVLLDFEVDVLFLDIQLKGETGFDLAEKLQAKDYLPYLIFATAYDDYALKAFQVDASDYVLKPFDQADIHRALDKAYRSQATPSTEGPSLTDTGLLAVPGDERVYMISPDDIVLLTVDGHQLRMETVQRTYEFSDSLAAWEQKLPEGTFMKTHRSFLINLQKVREVQPYFNQTYQVTMANGSKVPVSRTYTKLFKQRLNIE</sequence>
<keyword evidence="4" id="KW-0238">DNA-binding</keyword>